<feature type="compositionally biased region" description="Basic and acidic residues" evidence="1">
    <location>
        <begin position="86"/>
        <end position="103"/>
    </location>
</feature>
<feature type="compositionally biased region" description="Basic and acidic residues" evidence="1">
    <location>
        <begin position="120"/>
        <end position="135"/>
    </location>
</feature>
<feature type="compositionally biased region" description="Basic and acidic residues" evidence="1">
    <location>
        <begin position="67"/>
        <end position="77"/>
    </location>
</feature>
<comment type="caution">
    <text evidence="2">The sequence shown here is derived from an EMBL/GenBank/DDBJ whole genome shotgun (WGS) entry which is preliminary data.</text>
</comment>
<feature type="compositionally biased region" description="Low complexity" evidence="1">
    <location>
        <begin position="193"/>
        <end position="202"/>
    </location>
</feature>
<name>A0A5C7GXE6_9ROSI</name>
<dbReference type="Proteomes" id="UP000323000">
    <property type="component" value="Chromosome 12"/>
</dbReference>
<protein>
    <submittedName>
        <fullName evidence="2">Uncharacterized protein</fullName>
    </submittedName>
</protein>
<feature type="region of interest" description="Disordered" evidence="1">
    <location>
        <begin position="67"/>
        <end position="230"/>
    </location>
</feature>
<gene>
    <name evidence="2" type="ORF">EZV62_024631</name>
</gene>
<dbReference type="EMBL" id="VAHF01000012">
    <property type="protein sequence ID" value="TXG48756.1"/>
    <property type="molecule type" value="Genomic_DNA"/>
</dbReference>
<feature type="region of interest" description="Disordered" evidence="1">
    <location>
        <begin position="1"/>
        <end position="24"/>
    </location>
</feature>
<evidence type="ECO:0000256" key="1">
    <source>
        <dbReference type="SAM" id="MobiDB-lite"/>
    </source>
</evidence>
<reference evidence="3" key="1">
    <citation type="journal article" date="2019" name="Gigascience">
        <title>De novo genome assembly of the endangered Acer yangbiense, a plant species with extremely small populations endemic to Yunnan Province, China.</title>
        <authorList>
            <person name="Yang J."/>
            <person name="Wariss H.M."/>
            <person name="Tao L."/>
            <person name="Zhang R."/>
            <person name="Yun Q."/>
            <person name="Hollingsworth P."/>
            <person name="Dao Z."/>
            <person name="Luo G."/>
            <person name="Guo H."/>
            <person name="Ma Y."/>
            <person name="Sun W."/>
        </authorList>
    </citation>
    <scope>NUCLEOTIDE SEQUENCE [LARGE SCALE GENOMIC DNA]</scope>
    <source>
        <strain evidence="3">cv. Malutang</strain>
    </source>
</reference>
<proteinExistence type="predicted"/>
<evidence type="ECO:0000313" key="3">
    <source>
        <dbReference type="Proteomes" id="UP000323000"/>
    </source>
</evidence>
<accession>A0A5C7GXE6</accession>
<sequence length="230" mass="25364">MRLGRRNSSSRKSMTRLSAGSPVQDFSEAGAVMAFIQGLQKGNLSWSLSKKGPTTYQELIERGEKYATTEDISDSKSHVTSAEPCETPKRWGRQARDKGKETQVSRQVNTRITARNSRFPPRDKFDEYTPPKVEELVQNGKLQDCVKSQESSDKATKALQHPSHQNPGGAQDLDDEEPINFIDTVPAIGDPRSTSSSKASASICLTTTSEDAPKNWDPISFSTEDSRGAR</sequence>
<dbReference type="OrthoDB" id="10463774at2759"/>
<keyword evidence="3" id="KW-1185">Reference proteome</keyword>
<dbReference type="AlphaFoldDB" id="A0A5C7GXE6"/>
<feature type="compositionally biased region" description="Polar residues" evidence="1">
    <location>
        <begin position="104"/>
        <end position="116"/>
    </location>
</feature>
<organism evidence="2 3">
    <name type="scientific">Acer yangbiense</name>
    <dbReference type="NCBI Taxonomy" id="1000413"/>
    <lineage>
        <taxon>Eukaryota</taxon>
        <taxon>Viridiplantae</taxon>
        <taxon>Streptophyta</taxon>
        <taxon>Embryophyta</taxon>
        <taxon>Tracheophyta</taxon>
        <taxon>Spermatophyta</taxon>
        <taxon>Magnoliopsida</taxon>
        <taxon>eudicotyledons</taxon>
        <taxon>Gunneridae</taxon>
        <taxon>Pentapetalae</taxon>
        <taxon>rosids</taxon>
        <taxon>malvids</taxon>
        <taxon>Sapindales</taxon>
        <taxon>Sapindaceae</taxon>
        <taxon>Hippocastanoideae</taxon>
        <taxon>Acereae</taxon>
        <taxon>Acer</taxon>
    </lineage>
</organism>
<evidence type="ECO:0000313" key="2">
    <source>
        <dbReference type="EMBL" id="TXG48756.1"/>
    </source>
</evidence>